<dbReference type="Proteomes" id="UP001054837">
    <property type="component" value="Unassembled WGS sequence"/>
</dbReference>
<feature type="region of interest" description="Disordered" evidence="1">
    <location>
        <begin position="142"/>
        <end position="188"/>
    </location>
</feature>
<proteinExistence type="predicted"/>
<evidence type="ECO:0000313" key="2">
    <source>
        <dbReference type="EMBL" id="GIY81571.1"/>
    </source>
</evidence>
<gene>
    <name evidence="2" type="ORF">CDAR_121481</name>
</gene>
<sequence length="269" mass="30975">MRTHSPETLSYASEVECILVLIATGEKTALGKDLQHAYLTWQKLSPSFRRELNTRMQSCFKSTGQKELYECLIRGFDIWDYTQNLDGAPGWSIKESSINQVLKHKGEDLMNLLHLMDETCVNHKKSSPVTSLAKFDRCSSVSPCDEGTGDQAISFRPRREEHSSMRRSSKEGNGNDMSSTPKPFSKEKMMEKLRKVQFKEKYDRVDKVSSRISYEHLENRPQEGDVDSLRLEDLSLDEEVHLRNLRISDCREDSDFEKQISPLISDDEN</sequence>
<reference evidence="2 3" key="1">
    <citation type="submission" date="2021-06" db="EMBL/GenBank/DDBJ databases">
        <title>Caerostris darwini draft genome.</title>
        <authorList>
            <person name="Kono N."/>
            <person name="Arakawa K."/>
        </authorList>
    </citation>
    <scope>NUCLEOTIDE SEQUENCE [LARGE SCALE GENOMIC DNA]</scope>
</reference>
<feature type="compositionally biased region" description="Basic and acidic residues" evidence="1">
    <location>
        <begin position="157"/>
        <end position="170"/>
    </location>
</feature>
<keyword evidence="3" id="KW-1185">Reference proteome</keyword>
<name>A0AAV4WHX2_9ARAC</name>
<protein>
    <submittedName>
        <fullName evidence="2">Uncharacterized protein</fullName>
    </submittedName>
</protein>
<dbReference type="AlphaFoldDB" id="A0AAV4WHX2"/>
<evidence type="ECO:0000313" key="3">
    <source>
        <dbReference type="Proteomes" id="UP001054837"/>
    </source>
</evidence>
<comment type="caution">
    <text evidence="2">The sequence shown here is derived from an EMBL/GenBank/DDBJ whole genome shotgun (WGS) entry which is preliminary data.</text>
</comment>
<dbReference type="EMBL" id="BPLQ01014643">
    <property type="protein sequence ID" value="GIY81571.1"/>
    <property type="molecule type" value="Genomic_DNA"/>
</dbReference>
<accession>A0AAV4WHX2</accession>
<evidence type="ECO:0000256" key="1">
    <source>
        <dbReference type="SAM" id="MobiDB-lite"/>
    </source>
</evidence>
<organism evidence="2 3">
    <name type="scientific">Caerostris darwini</name>
    <dbReference type="NCBI Taxonomy" id="1538125"/>
    <lineage>
        <taxon>Eukaryota</taxon>
        <taxon>Metazoa</taxon>
        <taxon>Ecdysozoa</taxon>
        <taxon>Arthropoda</taxon>
        <taxon>Chelicerata</taxon>
        <taxon>Arachnida</taxon>
        <taxon>Araneae</taxon>
        <taxon>Araneomorphae</taxon>
        <taxon>Entelegynae</taxon>
        <taxon>Araneoidea</taxon>
        <taxon>Araneidae</taxon>
        <taxon>Caerostris</taxon>
    </lineage>
</organism>